<evidence type="ECO:0000313" key="1">
    <source>
        <dbReference type="EMBL" id="GAA3387074.1"/>
    </source>
</evidence>
<evidence type="ECO:0008006" key="3">
    <source>
        <dbReference type="Google" id="ProtNLM"/>
    </source>
</evidence>
<protein>
    <recommendedName>
        <fullName evidence="3">Three-Cys-motif partner protein TcmP</fullName>
    </recommendedName>
</protein>
<evidence type="ECO:0000313" key="2">
    <source>
        <dbReference type="Proteomes" id="UP001501676"/>
    </source>
</evidence>
<dbReference type="EMBL" id="BAAAYN010000017">
    <property type="protein sequence ID" value="GAA3387074.1"/>
    <property type="molecule type" value="Genomic_DNA"/>
</dbReference>
<gene>
    <name evidence="1" type="ORF">GCM10020369_28220</name>
</gene>
<sequence length="349" mass="37879">MLLVQQFLTTYLGSWLRTATKGRVTNPPVVITAPAGTFASAVRDVSVEGAEAKVVHFDENPAALRPLTAAGADARRGTVVDALPELLVEAEQAALLLILDVASGSLPLADLTTLLTGPRAGRWPSSDVIAFIRADSIRRTAAKLIGERRSEAALEKLDHAVGAEWRTEYHSGGAGAVVRGYLRRLEAALPGRAWPAAVRVNPNDEPVFWLILITRQSHGAWAFADAVARARRGWRRTLRQAGAEKTPQAQLAVEGLQSAERLAVGAERHEERAVVESLKRNLLETRRRVGEFRISDRPREVLDGLFGTADTAQIRAAVRELHAAGKTLSTGVGGDIRDHVLRLPDRRAR</sequence>
<accession>A0ABP6SXW3</accession>
<keyword evidence="2" id="KW-1185">Reference proteome</keyword>
<name>A0ABP6SXW3_9ACTN</name>
<dbReference type="Proteomes" id="UP001501676">
    <property type="component" value="Unassembled WGS sequence"/>
</dbReference>
<organism evidence="1 2">
    <name type="scientific">Cryptosporangium minutisporangium</name>
    <dbReference type="NCBI Taxonomy" id="113569"/>
    <lineage>
        <taxon>Bacteria</taxon>
        <taxon>Bacillati</taxon>
        <taxon>Actinomycetota</taxon>
        <taxon>Actinomycetes</taxon>
        <taxon>Cryptosporangiales</taxon>
        <taxon>Cryptosporangiaceae</taxon>
        <taxon>Cryptosporangium</taxon>
    </lineage>
</organism>
<reference evidence="2" key="1">
    <citation type="journal article" date="2019" name="Int. J. Syst. Evol. Microbiol.">
        <title>The Global Catalogue of Microorganisms (GCM) 10K type strain sequencing project: providing services to taxonomists for standard genome sequencing and annotation.</title>
        <authorList>
            <consortium name="The Broad Institute Genomics Platform"/>
            <consortium name="The Broad Institute Genome Sequencing Center for Infectious Disease"/>
            <person name="Wu L."/>
            <person name="Ma J."/>
        </authorList>
    </citation>
    <scope>NUCLEOTIDE SEQUENCE [LARGE SCALE GENOMIC DNA]</scope>
    <source>
        <strain evidence="2">JCM 9458</strain>
    </source>
</reference>
<comment type="caution">
    <text evidence="1">The sequence shown here is derived from an EMBL/GenBank/DDBJ whole genome shotgun (WGS) entry which is preliminary data.</text>
</comment>
<proteinExistence type="predicted"/>